<gene>
    <name evidence="1" type="ORF">NC653_037871</name>
</gene>
<dbReference type="Proteomes" id="UP001164929">
    <property type="component" value="Chromosome 17"/>
</dbReference>
<dbReference type="GO" id="GO:0009630">
    <property type="term" value="P:gravitropism"/>
    <property type="evidence" value="ECO:0007669"/>
    <property type="project" value="InterPro"/>
</dbReference>
<dbReference type="GO" id="GO:2000012">
    <property type="term" value="P:regulation of auxin polar transport"/>
    <property type="evidence" value="ECO:0007669"/>
    <property type="project" value="InterPro"/>
</dbReference>
<dbReference type="PANTHER" id="PTHR34959:SF4">
    <property type="entry name" value="PROTEIN LAZY 1"/>
    <property type="match status" value="1"/>
</dbReference>
<reference evidence="1" key="1">
    <citation type="journal article" date="2023" name="Mol. Ecol. Resour.">
        <title>Chromosome-level genome assembly of a triploid poplar Populus alba 'Berolinensis'.</title>
        <authorList>
            <person name="Chen S."/>
            <person name="Yu Y."/>
            <person name="Wang X."/>
            <person name="Wang S."/>
            <person name="Zhang T."/>
            <person name="Zhou Y."/>
            <person name="He R."/>
            <person name="Meng N."/>
            <person name="Wang Y."/>
            <person name="Liu W."/>
            <person name="Liu Z."/>
            <person name="Liu J."/>
            <person name="Guo Q."/>
            <person name="Huang H."/>
            <person name="Sederoff R.R."/>
            <person name="Wang G."/>
            <person name="Qu G."/>
            <person name="Chen S."/>
        </authorList>
    </citation>
    <scope>NUCLEOTIDE SEQUENCE</scope>
    <source>
        <strain evidence="1">SC-2020</strain>
    </source>
</reference>
<dbReference type="PANTHER" id="PTHR34959">
    <property type="entry name" value="PROTEIN LAZY 1"/>
    <property type="match status" value="1"/>
</dbReference>
<dbReference type="EMBL" id="JAQIZT010000017">
    <property type="protein sequence ID" value="KAJ6959641.1"/>
    <property type="molecule type" value="Genomic_DNA"/>
</dbReference>
<organism evidence="1 2">
    <name type="scientific">Populus alba x Populus x berolinensis</name>
    <dbReference type="NCBI Taxonomy" id="444605"/>
    <lineage>
        <taxon>Eukaryota</taxon>
        <taxon>Viridiplantae</taxon>
        <taxon>Streptophyta</taxon>
        <taxon>Embryophyta</taxon>
        <taxon>Tracheophyta</taxon>
        <taxon>Spermatophyta</taxon>
        <taxon>Magnoliopsida</taxon>
        <taxon>eudicotyledons</taxon>
        <taxon>Gunneridae</taxon>
        <taxon>Pentapetalae</taxon>
        <taxon>rosids</taxon>
        <taxon>fabids</taxon>
        <taxon>Malpighiales</taxon>
        <taxon>Salicaceae</taxon>
        <taxon>Saliceae</taxon>
        <taxon>Populus</taxon>
    </lineage>
</organism>
<comment type="caution">
    <text evidence="1">The sequence shown here is derived from an EMBL/GenBank/DDBJ whole genome shotgun (WGS) entry which is preliminary data.</text>
</comment>
<sequence>MATKAKLTLCPPEEVKNGGIRLDAPRSQKTCVKPFKDFFYRYSNYPCSFSSKKTPRSAPILVSDSHYKEKIKLWFNPKIDDLTKMGVHGKRKRCSLSEGVSGPLGPSIFHHWLRPPIFFVATLQMDLSPQILGSYCTCLSAQTGIDDHLSYTRPSFDSRYGSRLLKQPNEECENTFSENEGVDENNRDEVSIISSDLFHGFLAIGTLGSEPTTSEPATPTFPISLENMTGKNEADAEDFGKTVACPLQRYRFGSSIEHPETRFGVRKEKVSLEEIFRTTKVTDEIPSENEVKGEMQAKKAHKSAKYFIKKILTKFQSTSGNPTPSAGDEASNSVSTKKKLNKVLKMFHRKVHPENPLAEKEFMKSHIDKTMNALNEGGYNADLMHQVKDKLKFLPGSKSIDGIQCHTNNLKLPFYGHSCSNSRANGEYWIKTDADYKY</sequence>
<evidence type="ECO:0000313" key="1">
    <source>
        <dbReference type="EMBL" id="KAJ6959641.1"/>
    </source>
</evidence>
<name>A0AAD6LF96_9ROSI</name>
<dbReference type="AlphaFoldDB" id="A0AAD6LF96"/>
<protein>
    <submittedName>
        <fullName evidence="1">Protein LAZY 1-like</fullName>
    </submittedName>
</protein>
<proteinExistence type="predicted"/>
<keyword evidence="2" id="KW-1185">Reference proteome</keyword>
<evidence type="ECO:0000313" key="2">
    <source>
        <dbReference type="Proteomes" id="UP001164929"/>
    </source>
</evidence>
<accession>A0AAD6LF96</accession>
<dbReference type="InterPro" id="IPR038928">
    <property type="entry name" value="LAZY1"/>
</dbReference>